<evidence type="ECO:0000256" key="1">
    <source>
        <dbReference type="SAM" id="MobiDB-lite"/>
    </source>
</evidence>
<sequence>AKEQGKAEVEELLSKLQKVNTEQQTKIQELEDKLVKAVKASTEASDLLQSVRQAKERMERDLERLHTKEDNSDSLRRRLRETEDGRKTLENQVKRLEIVERRESKLKEDMQTKSQQIQQMGDKIRDLEEN</sequence>
<protein>
    <recommendedName>
        <fullName evidence="4">Myosin heavy chain</fullName>
    </recommendedName>
</protein>
<gene>
    <name evidence="2" type="ORF">AALO_G00071870</name>
</gene>
<evidence type="ECO:0000313" key="2">
    <source>
        <dbReference type="EMBL" id="KAG5281414.1"/>
    </source>
</evidence>
<evidence type="ECO:0000313" key="3">
    <source>
        <dbReference type="Proteomes" id="UP000823561"/>
    </source>
</evidence>
<feature type="compositionally biased region" description="Basic and acidic residues" evidence="1">
    <location>
        <begin position="101"/>
        <end position="111"/>
    </location>
</feature>
<dbReference type="AlphaFoldDB" id="A0AAV6H2Z8"/>
<organism evidence="2 3">
    <name type="scientific">Alosa alosa</name>
    <name type="common">allis shad</name>
    <dbReference type="NCBI Taxonomy" id="278164"/>
    <lineage>
        <taxon>Eukaryota</taxon>
        <taxon>Metazoa</taxon>
        <taxon>Chordata</taxon>
        <taxon>Craniata</taxon>
        <taxon>Vertebrata</taxon>
        <taxon>Euteleostomi</taxon>
        <taxon>Actinopterygii</taxon>
        <taxon>Neopterygii</taxon>
        <taxon>Teleostei</taxon>
        <taxon>Clupei</taxon>
        <taxon>Clupeiformes</taxon>
        <taxon>Clupeoidei</taxon>
        <taxon>Clupeidae</taxon>
        <taxon>Alosa</taxon>
    </lineage>
</organism>
<reference evidence="2" key="1">
    <citation type="submission" date="2020-10" db="EMBL/GenBank/DDBJ databases">
        <title>Chromosome-scale genome assembly of the Allis shad, Alosa alosa.</title>
        <authorList>
            <person name="Margot Z."/>
            <person name="Christophe K."/>
            <person name="Cabau C."/>
            <person name="Louis A."/>
            <person name="Berthelot C."/>
            <person name="Parey E."/>
            <person name="Roest Crollius H."/>
            <person name="Montfort J."/>
            <person name="Robinson-Rechavi M."/>
            <person name="Bucao C."/>
            <person name="Bouchez O."/>
            <person name="Gislard M."/>
            <person name="Lluch J."/>
            <person name="Milhes M."/>
            <person name="Lampietro C."/>
            <person name="Lopez Roques C."/>
            <person name="Donnadieu C."/>
            <person name="Braasch I."/>
            <person name="Desvignes T."/>
            <person name="Postlethwait J."/>
            <person name="Bobe J."/>
            <person name="Guiguen Y."/>
        </authorList>
    </citation>
    <scope>NUCLEOTIDE SEQUENCE</scope>
    <source>
        <strain evidence="2">M-15738</strain>
        <tissue evidence="2">Blood</tissue>
    </source>
</reference>
<feature type="non-terminal residue" evidence="2">
    <location>
        <position position="1"/>
    </location>
</feature>
<accession>A0AAV6H2Z8</accession>
<keyword evidence="3" id="KW-1185">Reference proteome</keyword>
<dbReference type="EMBL" id="JADWDJ010000005">
    <property type="protein sequence ID" value="KAG5281414.1"/>
    <property type="molecule type" value="Genomic_DNA"/>
</dbReference>
<name>A0AAV6H2Z8_9TELE</name>
<comment type="caution">
    <text evidence="2">The sequence shown here is derived from an EMBL/GenBank/DDBJ whole genome shotgun (WGS) entry which is preliminary data.</text>
</comment>
<evidence type="ECO:0008006" key="4">
    <source>
        <dbReference type="Google" id="ProtNLM"/>
    </source>
</evidence>
<feature type="region of interest" description="Disordered" evidence="1">
    <location>
        <begin position="101"/>
        <end position="130"/>
    </location>
</feature>
<dbReference type="Proteomes" id="UP000823561">
    <property type="component" value="Chromosome 5"/>
</dbReference>
<feature type="non-terminal residue" evidence="2">
    <location>
        <position position="130"/>
    </location>
</feature>
<proteinExistence type="predicted"/>
<feature type="region of interest" description="Disordered" evidence="1">
    <location>
        <begin position="58"/>
        <end position="85"/>
    </location>
</feature>